<sequence>MAGKAKKVSKRKHAMVWSSLDKLCEVAEKIRGKINDEDNPKPKHLEAMKNCPFWNLYRPFHEGRIKEKGMQERHKGVEHILNTFDPVKEVFQLVGEKEFKSTAEHLAVIFGLQRIKYGVDLEFTFDPVRQPKEAILESLYATAGDVTKPDDFVKLLILYFCISIFFPNLNEDTMPSKFLKYIFAMDQVSWPDLIHSYLLQALKNAKKPYESVRGCIIYILLTGSFIDPLDDGEQSLMTPIEICQANSDRIGEKMFRDIILHRSKKKKMVRDREGEKDLELSPNRDAARHLEDLAPVHPFKKRKTCRKQSHPRNIKGICNDESGNLPFSNETEVLHTTVKELHGNDVHVGSFLPNSVAHTTGVESLEVGQLVEEPVDGNSTSLLTSTSVDVSPCLKESTSTPGQERVEKSEFVDNLKIPEEYVILYAKICGKYGHIASRKVIKFSDTILLVCVTNLLKVISAMETKRGVELGEALLEEWEGFIKDAEALEFNIKWLREGFNRLKNQWMSSFGIDEKVQSQEQVLVAMKVKCVRLSTRKDELETELSEVKIQIKEAEMTVSSMEEAIQEMQTQKIKFPREPVLGIVLS</sequence>
<comment type="caution">
    <text evidence="2">The sequence shown here is derived from an EMBL/GenBank/DDBJ whole genome shotgun (WGS) entry which is preliminary data.</text>
</comment>
<organism evidence="2 3">
    <name type="scientific">Papaver atlanticum</name>
    <dbReference type="NCBI Taxonomy" id="357466"/>
    <lineage>
        <taxon>Eukaryota</taxon>
        <taxon>Viridiplantae</taxon>
        <taxon>Streptophyta</taxon>
        <taxon>Embryophyta</taxon>
        <taxon>Tracheophyta</taxon>
        <taxon>Spermatophyta</taxon>
        <taxon>Magnoliopsida</taxon>
        <taxon>Ranunculales</taxon>
        <taxon>Papaveraceae</taxon>
        <taxon>Papaveroideae</taxon>
        <taxon>Papaver</taxon>
    </lineage>
</organism>
<feature type="coiled-coil region" evidence="1">
    <location>
        <begin position="523"/>
        <end position="571"/>
    </location>
</feature>
<protein>
    <submittedName>
        <fullName evidence="2">Uncharacterized protein</fullName>
    </submittedName>
</protein>
<dbReference type="EMBL" id="JAJJMB010008256">
    <property type="protein sequence ID" value="KAI3924818.1"/>
    <property type="molecule type" value="Genomic_DNA"/>
</dbReference>
<dbReference type="Proteomes" id="UP001202328">
    <property type="component" value="Unassembled WGS sequence"/>
</dbReference>
<evidence type="ECO:0000256" key="1">
    <source>
        <dbReference type="SAM" id="Coils"/>
    </source>
</evidence>
<evidence type="ECO:0000313" key="2">
    <source>
        <dbReference type="EMBL" id="KAI3924818.1"/>
    </source>
</evidence>
<name>A0AAD4XLZ5_9MAGN</name>
<accession>A0AAD4XLZ5</accession>
<evidence type="ECO:0000313" key="3">
    <source>
        <dbReference type="Proteomes" id="UP001202328"/>
    </source>
</evidence>
<dbReference type="AlphaFoldDB" id="A0AAD4XLZ5"/>
<reference evidence="2" key="1">
    <citation type="submission" date="2022-04" db="EMBL/GenBank/DDBJ databases">
        <title>A functionally conserved STORR gene fusion in Papaver species that diverged 16.8 million years ago.</title>
        <authorList>
            <person name="Catania T."/>
        </authorList>
    </citation>
    <scope>NUCLEOTIDE SEQUENCE</scope>
    <source>
        <strain evidence="2">S-188037</strain>
    </source>
</reference>
<gene>
    <name evidence="2" type="ORF">MKW98_031069</name>
</gene>
<proteinExistence type="predicted"/>
<keyword evidence="1" id="KW-0175">Coiled coil</keyword>
<keyword evidence="3" id="KW-1185">Reference proteome</keyword>